<dbReference type="Proteomes" id="UP000735302">
    <property type="component" value="Unassembled WGS sequence"/>
</dbReference>
<accession>A0AAV4CRI8</accession>
<proteinExistence type="predicted"/>
<reference evidence="1 2" key="1">
    <citation type="journal article" date="2021" name="Elife">
        <title>Chloroplast acquisition without the gene transfer in kleptoplastic sea slugs, Plakobranchus ocellatus.</title>
        <authorList>
            <person name="Maeda T."/>
            <person name="Takahashi S."/>
            <person name="Yoshida T."/>
            <person name="Shimamura S."/>
            <person name="Takaki Y."/>
            <person name="Nagai Y."/>
            <person name="Toyoda A."/>
            <person name="Suzuki Y."/>
            <person name="Arimoto A."/>
            <person name="Ishii H."/>
            <person name="Satoh N."/>
            <person name="Nishiyama T."/>
            <person name="Hasebe M."/>
            <person name="Maruyama T."/>
            <person name="Minagawa J."/>
            <person name="Obokata J."/>
            <person name="Shigenobu S."/>
        </authorList>
    </citation>
    <scope>NUCLEOTIDE SEQUENCE [LARGE SCALE GENOMIC DNA]</scope>
</reference>
<keyword evidence="2" id="KW-1185">Reference proteome</keyword>
<dbReference type="AlphaFoldDB" id="A0AAV4CRI8"/>
<organism evidence="1 2">
    <name type="scientific">Plakobranchus ocellatus</name>
    <dbReference type="NCBI Taxonomy" id="259542"/>
    <lineage>
        <taxon>Eukaryota</taxon>
        <taxon>Metazoa</taxon>
        <taxon>Spiralia</taxon>
        <taxon>Lophotrochozoa</taxon>
        <taxon>Mollusca</taxon>
        <taxon>Gastropoda</taxon>
        <taxon>Heterobranchia</taxon>
        <taxon>Euthyneura</taxon>
        <taxon>Panpulmonata</taxon>
        <taxon>Sacoglossa</taxon>
        <taxon>Placobranchoidea</taxon>
        <taxon>Plakobranchidae</taxon>
        <taxon>Plakobranchus</taxon>
    </lineage>
</organism>
<dbReference type="EMBL" id="BLXT01006904">
    <property type="protein sequence ID" value="GFO34445.1"/>
    <property type="molecule type" value="Genomic_DNA"/>
</dbReference>
<evidence type="ECO:0000313" key="2">
    <source>
        <dbReference type="Proteomes" id="UP000735302"/>
    </source>
</evidence>
<gene>
    <name evidence="1" type="ORF">PoB_006095000</name>
</gene>
<comment type="caution">
    <text evidence="1">The sequence shown here is derived from an EMBL/GenBank/DDBJ whole genome shotgun (WGS) entry which is preliminary data.</text>
</comment>
<sequence length="117" mass="12784">MDAVLSQAFLESTVPETQAQLEQERCFQYMQGFDSYLLAHVESAVIGLVCIPPKLEDVVGQDDDEMLVKEHCADDVIAVRQGDDSVLIEGQGDAEVSTDGEWGQGVAVERQKDGVLK</sequence>
<evidence type="ECO:0000313" key="1">
    <source>
        <dbReference type="EMBL" id="GFO34445.1"/>
    </source>
</evidence>
<protein>
    <submittedName>
        <fullName evidence="1">Uncharacterized protein</fullName>
    </submittedName>
</protein>
<name>A0AAV4CRI8_9GAST</name>